<feature type="transmembrane region" description="Helical" evidence="6">
    <location>
        <begin position="186"/>
        <end position="205"/>
    </location>
</feature>
<dbReference type="InterPro" id="IPR023271">
    <property type="entry name" value="Aquaporin-like"/>
</dbReference>
<keyword evidence="4 6" id="KW-0472">Membrane</keyword>
<comment type="subcellular location">
    <subcellularLocation>
        <location evidence="1">Membrane</location>
        <topology evidence="1">Multi-pass membrane protein</topology>
    </subcellularLocation>
</comment>
<evidence type="ECO:0000256" key="1">
    <source>
        <dbReference type="ARBA" id="ARBA00004141"/>
    </source>
</evidence>
<dbReference type="AlphaFoldDB" id="A0AA39ABU5"/>
<dbReference type="GO" id="GO:0015267">
    <property type="term" value="F:channel activity"/>
    <property type="evidence" value="ECO:0007669"/>
    <property type="project" value="InterPro"/>
</dbReference>
<comment type="caution">
    <text evidence="7">The sequence shown here is derived from an EMBL/GenBank/DDBJ whole genome shotgun (WGS) entry which is preliminary data.</text>
</comment>
<sequence length="304" mass="32285">MDPVVMNINGQDSPREVEEGTATFLEGKDSSRTAFLPCIISHEFFSLEVWRASVAELLGTAVLVFVLDTIVISSYQTKTETPNLAISFFIFPTLTILLLATFPISGGHINPIITFSAALVGVISHSRAFVYVLAQCAGAVLGALALKAVVNSNIEETFSLGGCTLSVIVPGPDGAITVGINTGQALWLEIICTFVLLFASVWIAFDDRQAKALGLVRVCSIIGAVAGVLVFVSTTVTATKGYAGAGMNPARCLGAALVRGGQLWNGLWVFWVGPAIACLLFYVYVKTIRDLPPWTEVLSKNGLP</sequence>
<evidence type="ECO:0000313" key="8">
    <source>
        <dbReference type="Proteomes" id="UP001168098"/>
    </source>
</evidence>
<proteinExistence type="inferred from homology"/>
<reference evidence="7 8" key="1">
    <citation type="journal article" date="2023" name="BMC Biotechnol.">
        <title>Vitis rotundifolia cv Carlos genome sequencing.</title>
        <authorList>
            <person name="Huff M."/>
            <person name="Hulse-Kemp A."/>
            <person name="Scheffler B."/>
            <person name="Youngblood R."/>
            <person name="Simpson S."/>
            <person name="Babiker E."/>
            <person name="Staton M."/>
        </authorList>
    </citation>
    <scope>NUCLEOTIDE SEQUENCE [LARGE SCALE GENOMIC DNA]</scope>
    <source>
        <tissue evidence="7">Leaf</tissue>
    </source>
</reference>
<accession>A0AA39ABU5</accession>
<evidence type="ECO:0000256" key="4">
    <source>
        <dbReference type="ARBA" id="ARBA00023136"/>
    </source>
</evidence>
<keyword evidence="2 5" id="KW-0812">Transmembrane</keyword>
<dbReference type="Gene3D" id="1.20.1080.10">
    <property type="entry name" value="Glycerol uptake facilitator protein"/>
    <property type="match status" value="1"/>
</dbReference>
<evidence type="ECO:0000256" key="3">
    <source>
        <dbReference type="ARBA" id="ARBA00022989"/>
    </source>
</evidence>
<evidence type="ECO:0000256" key="6">
    <source>
        <dbReference type="SAM" id="Phobius"/>
    </source>
</evidence>
<dbReference type="Proteomes" id="UP001168098">
    <property type="component" value="Unassembled WGS sequence"/>
</dbReference>
<keyword evidence="5" id="KW-0813">Transport</keyword>
<dbReference type="InterPro" id="IPR000425">
    <property type="entry name" value="MIP"/>
</dbReference>
<dbReference type="PANTHER" id="PTHR47002:SF2">
    <property type="entry name" value="AQUAPORIN AQPAE.A-LIKE"/>
    <property type="match status" value="1"/>
</dbReference>
<protein>
    <submittedName>
        <fullName evidence="7">Uncharacterized protein</fullName>
    </submittedName>
</protein>
<evidence type="ECO:0000313" key="7">
    <source>
        <dbReference type="EMBL" id="KAJ9704329.1"/>
    </source>
</evidence>
<gene>
    <name evidence="7" type="ORF">PVL29_002748</name>
</gene>
<name>A0AA39ABU5_VITRO</name>
<keyword evidence="8" id="KW-1185">Reference proteome</keyword>
<comment type="similarity">
    <text evidence="5">Belongs to the MIP/aquaporin (TC 1.A.8) family.</text>
</comment>
<dbReference type="EMBL" id="JARBHA010000003">
    <property type="protein sequence ID" value="KAJ9704329.1"/>
    <property type="molecule type" value="Genomic_DNA"/>
</dbReference>
<feature type="transmembrane region" description="Helical" evidence="6">
    <location>
        <begin position="128"/>
        <end position="146"/>
    </location>
</feature>
<feature type="transmembrane region" description="Helical" evidence="6">
    <location>
        <begin position="52"/>
        <end position="72"/>
    </location>
</feature>
<organism evidence="7 8">
    <name type="scientific">Vitis rotundifolia</name>
    <name type="common">Muscadine grape</name>
    <dbReference type="NCBI Taxonomy" id="103349"/>
    <lineage>
        <taxon>Eukaryota</taxon>
        <taxon>Viridiplantae</taxon>
        <taxon>Streptophyta</taxon>
        <taxon>Embryophyta</taxon>
        <taxon>Tracheophyta</taxon>
        <taxon>Spermatophyta</taxon>
        <taxon>Magnoliopsida</taxon>
        <taxon>eudicotyledons</taxon>
        <taxon>Gunneridae</taxon>
        <taxon>Pentapetalae</taxon>
        <taxon>rosids</taxon>
        <taxon>Vitales</taxon>
        <taxon>Vitaceae</taxon>
        <taxon>Viteae</taxon>
        <taxon>Vitis</taxon>
    </lineage>
</organism>
<feature type="transmembrane region" description="Helical" evidence="6">
    <location>
        <begin position="84"/>
        <end position="108"/>
    </location>
</feature>
<evidence type="ECO:0000256" key="5">
    <source>
        <dbReference type="RuleBase" id="RU000477"/>
    </source>
</evidence>
<feature type="transmembrane region" description="Helical" evidence="6">
    <location>
        <begin position="267"/>
        <end position="285"/>
    </location>
</feature>
<dbReference type="PANTHER" id="PTHR47002">
    <property type="entry name" value="AQUAPORIN-LIKE"/>
    <property type="match status" value="1"/>
</dbReference>
<dbReference type="SUPFAM" id="SSF81338">
    <property type="entry name" value="Aquaporin-like"/>
    <property type="match status" value="1"/>
</dbReference>
<dbReference type="GO" id="GO:0016020">
    <property type="term" value="C:membrane"/>
    <property type="evidence" value="ECO:0007669"/>
    <property type="project" value="UniProtKB-SubCell"/>
</dbReference>
<dbReference type="PRINTS" id="PR00783">
    <property type="entry name" value="MINTRINSICP"/>
</dbReference>
<feature type="transmembrane region" description="Helical" evidence="6">
    <location>
        <begin position="212"/>
        <end position="232"/>
    </location>
</feature>
<keyword evidence="3 6" id="KW-1133">Transmembrane helix</keyword>
<feature type="transmembrane region" description="Helical" evidence="6">
    <location>
        <begin position="158"/>
        <end position="180"/>
    </location>
</feature>
<evidence type="ECO:0000256" key="2">
    <source>
        <dbReference type="ARBA" id="ARBA00022692"/>
    </source>
</evidence>
<dbReference type="Pfam" id="PF00230">
    <property type="entry name" value="MIP"/>
    <property type="match status" value="1"/>
</dbReference>